<keyword evidence="3 10" id="KW-0489">Methyltransferase</keyword>
<feature type="domain" description="CheB-type methylesterase" evidence="8">
    <location>
        <begin position="45"/>
        <end position="234"/>
    </location>
</feature>
<feature type="active site" evidence="6">
    <location>
        <position position="58"/>
    </location>
</feature>
<gene>
    <name evidence="10" type="primary">cheR</name>
    <name evidence="10" type="ORF">Poly59_56480</name>
</gene>
<protein>
    <recommendedName>
        <fullName evidence="2">protein-glutamate O-methyltransferase</fullName>
        <ecNumber evidence="2">2.1.1.80</ecNumber>
    </recommendedName>
</protein>
<keyword evidence="6" id="KW-0145">Chemotaxis</keyword>
<evidence type="ECO:0000259" key="9">
    <source>
        <dbReference type="PROSITE" id="PS50123"/>
    </source>
</evidence>
<dbReference type="Pfam" id="PF01739">
    <property type="entry name" value="CheR"/>
    <property type="match status" value="1"/>
</dbReference>
<comment type="catalytic activity">
    <reaction evidence="1">
        <text>L-glutamyl-[protein] + S-adenosyl-L-methionine = [protein]-L-glutamate 5-O-methyl ester + S-adenosyl-L-homocysteine</text>
        <dbReference type="Rhea" id="RHEA:24452"/>
        <dbReference type="Rhea" id="RHEA-COMP:10208"/>
        <dbReference type="Rhea" id="RHEA-COMP:10311"/>
        <dbReference type="ChEBI" id="CHEBI:29973"/>
        <dbReference type="ChEBI" id="CHEBI:57856"/>
        <dbReference type="ChEBI" id="CHEBI:59789"/>
        <dbReference type="ChEBI" id="CHEBI:82795"/>
        <dbReference type="EC" id="2.1.1.80"/>
    </reaction>
</comment>
<dbReference type="OrthoDB" id="288469at2"/>
<dbReference type="InterPro" id="IPR000780">
    <property type="entry name" value="CheR_MeTrfase"/>
</dbReference>
<reference evidence="10 11" key="1">
    <citation type="submission" date="2019-02" db="EMBL/GenBank/DDBJ databases">
        <title>Deep-cultivation of Planctomycetes and their phenomic and genomic characterization uncovers novel biology.</title>
        <authorList>
            <person name="Wiegand S."/>
            <person name="Jogler M."/>
            <person name="Boedeker C."/>
            <person name="Pinto D."/>
            <person name="Vollmers J."/>
            <person name="Rivas-Marin E."/>
            <person name="Kohn T."/>
            <person name="Peeters S.H."/>
            <person name="Heuer A."/>
            <person name="Rast P."/>
            <person name="Oberbeckmann S."/>
            <person name="Bunk B."/>
            <person name="Jeske O."/>
            <person name="Meyerdierks A."/>
            <person name="Storesund J.E."/>
            <person name="Kallscheuer N."/>
            <person name="Luecker S."/>
            <person name="Lage O.M."/>
            <person name="Pohl T."/>
            <person name="Merkel B.J."/>
            <person name="Hornburger P."/>
            <person name="Mueller R.-W."/>
            <person name="Bruemmer F."/>
            <person name="Labrenz M."/>
            <person name="Spormann A.M."/>
            <person name="Op Den Camp H."/>
            <person name="Overmann J."/>
            <person name="Amann R."/>
            <person name="Jetten M.S.M."/>
            <person name="Mascher T."/>
            <person name="Medema M.H."/>
            <person name="Devos D.P."/>
            <person name="Kaster A.-K."/>
            <person name="Ovreas L."/>
            <person name="Rohde M."/>
            <person name="Galperin M.Y."/>
            <person name="Jogler C."/>
        </authorList>
    </citation>
    <scope>NUCLEOTIDE SEQUENCE [LARGE SCALE GENOMIC DNA]</scope>
    <source>
        <strain evidence="10 11">Poly59</strain>
    </source>
</reference>
<dbReference type="GO" id="GO:0008983">
    <property type="term" value="F:protein-glutamate O-methyltransferase activity"/>
    <property type="evidence" value="ECO:0007669"/>
    <property type="project" value="UniProtKB-EC"/>
</dbReference>
<evidence type="ECO:0000313" key="11">
    <source>
        <dbReference type="Proteomes" id="UP000317977"/>
    </source>
</evidence>
<dbReference type="Pfam" id="PF03705">
    <property type="entry name" value="CheR_N"/>
    <property type="match status" value="1"/>
</dbReference>
<dbReference type="Pfam" id="PF13596">
    <property type="entry name" value="PAS_10"/>
    <property type="match status" value="1"/>
</dbReference>
<evidence type="ECO:0000259" key="8">
    <source>
        <dbReference type="PROSITE" id="PS50122"/>
    </source>
</evidence>
<dbReference type="PROSITE" id="PS50123">
    <property type="entry name" value="CHER"/>
    <property type="match status" value="1"/>
</dbReference>
<dbReference type="GO" id="GO:0008984">
    <property type="term" value="F:protein-glutamate methylesterase activity"/>
    <property type="evidence" value="ECO:0007669"/>
    <property type="project" value="InterPro"/>
</dbReference>
<dbReference type="Pfam" id="PF01339">
    <property type="entry name" value="CheB_methylest"/>
    <property type="match status" value="1"/>
</dbReference>
<dbReference type="EMBL" id="SJPX01000006">
    <property type="protein sequence ID" value="TWU46675.1"/>
    <property type="molecule type" value="Genomic_DNA"/>
</dbReference>
<feature type="active site" evidence="6">
    <location>
        <position position="85"/>
    </location>
</feature>
<dbReference type="SMART" id="SM00138">
    <property type="entry name" value="MeTrc"/>
    <property type="match status" value="1"/>
</dbReference>
<proteinExistence type="predicted"/>
<dbReference type="InterPro" id="IPR036804">
    <property type="entry name" value="CheR_N_sf"/>
</dbReference>
<evidence type="ECO:0000256" key="6">
    <source>
        <dbReference type="PROSITE-ProRule" id="PRU00050"/>
    </source>
</evidence>
<dbReference type="PRINTS" id="PR00996">
    <property type="entry name" value="CHERMTFRASE"/>
</dbReference>
<keyword evidence="4 10" id="KW-0808">Transferase</keyword>
<feature type="active site" evidence="6">
    <location>
        <position position="176"/>
    </location>
</feature>
<dbReference type="SUPFAM" id="SSF47757">
    <property type="entry name" value="Chemotaxis receptor methyltransferase CheR, N-terminal domain"/>
    <property type="match status" value="1"/>
</dbReference>
<feature type="compositionally biased region" description="Polar residues" evidence="7">
    <location>
        <begin position="727"/>
        <end position="740"/>
    </location>
</feature>
<dbReference type="InterPro" id="IPR022642">
    <property type="entry name" value="CheR_C"/>
</dbReference>
<dbReference type="CDD" id="cd02440">
    <property type="entry name" value="AdoMet_MTases"/>
    <property type="match status" value="1"/>
</dbReference>
<dbReference type="CDD" id="cd16434">
    <property type="entry name" value="CheB-CheR_fusion"/>
    <property type="match status" value="1"/>
</dbReference>
<dbReference type="GO" id="GO:0005737">
    <property type="term" value="C:cytoplasm"/>
    <property type="evidence" value="ECO:0007669"/>
    <property type="project" value="InterPro"/>
</dbReference>
<dbReference type="EC" id="2.1.1.80" evidence="2"/>
<dbReference type="SUPFAM" id="SSF53335">
    <property type="entry name" value="S-adenosyl-L-methionine-dependent methyltransferases"/>
    <property type="match status" value="1"/>
</dbReference>
<dbReference type="SUPFAM" id="SSF55785">
    <property type="entry name" value="PYP-like sensor domain (PAS domain)"/>
    <property type="match status" value="1"/>
</dbReference>
<dbReference type="PANTHER" id="PTHR24422">
    <property type="entry name" value="CHEMOTAXIS PROTEIN METHYLTRANSFERASE"/>
    <property type="match status" value="1"/>
</dbReference>
<dbReference type="SUPFAM" id="SSF52738">
    <property type="entry name" value="Methylesterase CheB, C-terminal domain"/>
    <property type="match status" value="1"/>
</dbReference>
<evidence type="ECO:0000256" key="1">
    <source>
        <dbReference type="ARBA" id="ARBA00001541"/>
    </source>
</evidence>
<dbReference type="Proteomes" id="UP000317977">
    <property type="component" value="Unassembled WGS sequence"/>
</dbReference>
<dbReference type="InterPro" id="IPR035909">
    <property type="entry name" value="CheB_C"/>
</dbReference>
<name>A0A5C6EDW7_9BACT</name>
<dbReference type="Gene3D" id="3.40.50.150">
    <property type="entry name" value="Vaccinia Virus protein VP39"/>
    <property type="match status" value="1"/>
</dbReference>
<dbReference type="InterPro" id="IPR050903">
    <property type="entry name" value="Bact_Chemotaxis_MeTrfase"/>
</dbReference>
<dbReference type="AlphaFoldDB" id="A0A5C6EDW7"/>
<dbReference type="Gene3D" id="1.10.155.10">
    <property type="entry name" value="Chemotaxis receptor methyltransferase CheR, N-terminal domain"/>
    <property type="match status" value="1"/>
</dbReference>
<evidence type="ECO:0000256" key="7">
    <source>
        <dbReference type="SAM" id="MobiDB-lite"/>
    </source>
</evidence>
<dbReference type="GO" id="GO:0000156">
    <property type="term" value="F:phosphorelay response regulator activity"/>
    <property type="evidence" value="ECO:0007669"/>
    <property type="project" value="InterPro"/>
</dbReference>
<dbReference type="InterPro" id="IPR029063">
    <property type="entry name" value="SAM-dependent_MTases_sf"/>
</dbReference>
<feature type="domain" description="CheR-type methyltransferase" evidence="9">
    <location>
        <begin position="247"/>
        <end position="519"/>
    </location>
</feature>
<evidence type="ECO:0000256" key="4">
    <source>
        <dbReference type="ARBA" id="ARBA00022679"/>
    </source>
</evidence>
<evidence type="ECO:0000256" key="5">
    <source>
        <dbReference type="ARBA" id="ARBA00022691"/>
    </source>
</evidence>
<dbReference type="InterPro" id="IPR000673">
    <property type="entry name" value="Sig_transdc_resp-reg_Me-estase"/>
</dbReference>
<keyword evidence="11" id="KW-1185">Reference proteome</keyword>
<dbReference type="InterPro" id="IPR035965">
    <property type="entry name" value="PAS-like_dom_sf"/>
</dbReference>
<evidence type="ECO:0000256" key="2">
    <source>
        <dbReference type="ARBA" id="ARBA00012534"/>
    </source>
</evidence>
<dbReference type="GO" id="GO:0032259">
    <property type="term" value="P:methylation"/>
    <property type="evidence" value="ECO:0007669"/>
    <property type="project" value="UniProtKB-KW"/>
</dbReference>
<keyword evidence="5" id="KW-0949">S-adenosyl-L-methionine</keyword>
<evidence type="ECO:0000256" key="3">
    <source>
        <dbReference type="ARBA" id="ARBA00022603"/>
    </source>
</evidence>
<keyword evidence="6" id="KW-0378">Hydrolase</keyword>
<dbReference type="PANTHER" id="PTHR24422:SF27">
    <property type="entry name" value="PROTEIN-GLUTAMATE O-METHYLTRANSFERASE"/>
    <property type="match status" value="1"/>
</dbReference>
<accession>A0A5C6EDW7</accession>
<dbReference type="PROSITE" id="PS50122">
    <property type="entry name" value="CHEB"/>
    <property type="match status" value="1"/>
</dbReference>
<comment type="caution">
    <text evidence="10">The sequence shown here is derived from an EMBL/GenBank/DDBJ whole genome shotgun (WGS) entry which is preliminary data.</text>
</comment>
<organism evidence="10 11">
    <name type="scientific">Rubripirellula reticaptiva</name>
    <dbReference type="NCBI Taxonomy" id="2528013"/>
    <lineage>
        <taxon>Bacteria</taxon>
        <taxon>Pseudomonadati</taxon>
        <taxon>Planctomycetota</taxon>
        <taxon>Planctomycetia</taxon>
        <taxon>Pirellulales</taxon>
        <taxon>Pirellulaceae</taxon>
        <taxon>Rubripirellula</taxon>
    </lineage>
</organism>
<evidence type="ECO:0000313" key="10">
    <source>
        <dbReference type="EMBL" id="TWU46675.1"/>
    </source>
</evidence>
<dbReference type="Gene3D" id="3.30.450.20">
    <property type="entry name" value="PAS domain"/>
    <property type="match status" value="2"/>
</dbReference>
<sequence>MSAKKNSAVRSRAPGGSNVWERLNFCQQICVATFLGTTTLTKDKPTTRRFPIVGIGASAGGLEALDELLDHLPPDTGMAFVVVTHQHPSHTSLLPELLARETKMPVVPATDGIELQPNHVYVGTPGGRLTIRNSMLRRVEDNTQSVRLPIDSFFRSLAADQKEHAICIVLSGTGTDGTLGLKAIKAESGMAMVQLVDSAKYAGMPSSAESTGLADYVLAPADMPPQLVAYAQGPYLRDARLSGDASSTDQPVQIEAKPMEKIFQLLCKHTGHDFSGYKANTIRRRIERRMNVHQIENPEDYVQFLDQNTHEIESLFKELLISVTSFFRDPELWDALASGPLPQLLKTAGSDTTIRAWVPGCATGEEVYTLAMVMRECSEKLKLRLNYQIFGTDLDSAAIETARMGRFAAGITEDVSPERLDRFFTDDNGHYTVRKEVREMAIFAPQNLIKDPPFTKLDIITCRNLLIYLDADLQKQLMPIFHYALKPGGLLVLGSSETTGNYLELFETVDKKWKVYRRKETAPAIHRIPAMPAAKNSEDLLGPTASNAVSQVREPQVAALLERVALDRFCPTFVVVNKQGDLVHVHGRTGDYFELAQGHARTNVLDMAREGLPHELATIMRLASTTEDEVIRSNVRVKTNGDFTLVRLVAKRITCPESIGGLIFITFQPVETAHPPAFADETIDGSVLGQIGDSEALTRELQFLRETHQATLQELETSNEELKSANEELQSTNEEMQSTNEELETSKEEMQSLNEELTTVNVELQSKVNDLSQANDDMQNLLNSTDIATVFLNDDLQISRYTVQAPQIISLRPTDVGRPLSDLNSNLKDVDLIGDCKAVLDTLVPKKLRVETVDGTWYLMRIMPYRTTDNVIDGLVLTFVNIQELKAAETAGEMRTYFESIFNTVREPLVVLDEEYAVISANQFFYDTFKLQSNEVVGQSLYEIKGGAWNLPKLKQSFDEIISKDTTIKDLEIEQDFADLGERKFVLNARRLSSLVTFPGRLLLVMQEGPK</sequence>
<feature type="region of interest" description="Disordered" evidence="7">
    <location>
        <begin position="717"/>
        <end position="741"/>
    </location>
</feature>
<dbReference type="GO" id="GO:0006935">
    <property type="term" value="P:chemotaxis"/>
    <property type="evidence" value="ECO:0007669"/>
    <property type="project" value="UniProtKB-UniRule"/>
</dbReference>
<dbReference type="Gene3D" id="3.40.50.180">
    <property type="entry name" value="Methylesterase CheB, C-terminal domain"/>
    <property type="match status" value="1"/>
</dbReference>
<dbReference type="InterPro" id="IPR022641">
    <property type="entry name" value="CheR_N"/>
</dbReference>